<dbReference type="AlphaFoldDB" id="A0A9E8LYC9"/>
<dbReference type="GO" id="GO:0016787">
    <property type="term" value="F:hydrolase activity"/>
    <property type="evidence" value="ECO:0007669"/>
    <property type="project" value="UniProtKB-UniRule"/>
</dbReference>
<feature type="domain" description="Metallo-beta-lactamase" evidence="3">
    <location>
        <begin position="7"/>
        <end position="191"/>
    </location>
</feature>
<comment type="similarity">
    <text evidence="2">Belongs to the UPF0173 family.</text>
</comment>
<organism evidence="4 5">
    <name type="scientific">Fervidibacillus halotolerans</name>
    <dbReference type="NCBI Taxonomy" id="2980027"/>
    <lineage>
        <taxon>Bacteria</taxon>
        <taxon>Bacillati</taxon>
        <taxon>Bacillota</taxon>
        <taxon>Bacilli</taxon>
        <taxon>Bacillales</taxon>
        <taxon>Bacillaceae</taxon>
        <taxon>Fervidibacillus</taxon>
    </lineage>
</organism>
<dbReference type="Proteomes" id="UP001164726">
    <property type="component" value="Chromosome"/>
</dbReference>
<evidence type="ECO:0000313" key="5">
    <source>
        <dbReference type="Proteomes" id="UP001164726"/>
    </source>
</evidence>
<keyword evidence="5" id="KW-1185">Reference proteome</keyword>
<evidence type="ECO:0000313" key="4">
    <source>
        <dbReference type="EMBL" id="WAA11677.1"/>
    </source>
</evidence>
<dbReference type="KEGG" id="fhl:OE105_08585"/>
<dbReference type="HAMAP" id="MF_00457">
    <property type="entry name" value="UPF0173"/>
    <property type="match status" value="1"/>
</dbReference>
<dbReference type="PANTHER" id="PTHR43546">
    <property type="entry name" value="UPF0173 METAL-DEPENDENT HYDROLASE MJ1163-RELATED"/>
    <property type="match status" value="1"/>
</dbReference>
<name>A0A9E8LYC9_9BACI</name>
<dbReference type="InterPro" id="IPR036866">
    <property type="entry name" value="RibonucZ/Hydroxyglut_hydro"/>
</dbReference>
<dbReference type="EMBL" id="CP106877">
    <property type="protein sequence ID" value="WAA11677.1"/>
    <property type="molecule type" value="Genomic_DNA"/>
</dbReference>
<evidence type="ECO:0000256" key="1">
    <source>
        <dbReference type="ARBA" id="ARBA00022801"/>
    </source>
</evidence>
<dbReference type="PANTHER" id="PTHR43546:SF3">
    <property type="entry name" value="UPF0173 METAL-DEPENDENT HYDROLASE MJ1163"/>
    <property type="match status" value="1"/>
</dbReference>
<dbReference type="RefSeq" id="WP_275419791.1">
    <property type="nucleotide sequence ID" value="NZ_CP106877.1"/>
</dbReference>
<dbReference type="Gene3D" id="3.60.15.10">
    <property type="entry name" value="Ribonuclease Z/Hydroxyacylglutathione hydrolase-like"/>
    <property type="match status" value="1"/>
</dbReference>
<protein>
    <recommendedName>
        <fullName evidence="2">UPF0173 metal-dependent hydrolase OE105_08585</fullName>
    </recommendedName>
</protein>
<sequence>MKITYHGHAVVKIQTKGKEILIDPFITGNGLTDLKVEKEQPDYIIVTHGHGDHLGDTVQLAKKKNALVISMVELAQFLASQGVNSHGMNIGGSYDFDFGTVKLTPALHSTGYENGEGGFHYLGTAAGVLLTIEGKRIYHAGDTALFSDMELIGKDPIDIAFLPIGDNFTMGPEDAAYAAKLLKAKYVVPIHYNTFPVIEQDPNDFIQRLDTGIGKILEPGEGMEL</sequence>
<dbReference type="InterPro" id="IPR001279">
    <property type="entry name" value="Metallo-B-lactamas"/>
</dbReference>
<evidence type="ECO:0000259" key="3">
    <source>
        <dbReference type="SMART" id="SM00849"/>
    </source>
</evidence>
<dbReference type="InterPro" id="IPR050114">
    <property type="entry name" value="UPF0173_UPF0282_UlaG_hydrolase"/>
</dbReference>
<gene>
    <name evidence="4" type="ORF">OE105_08585</name>
</gene>
<dbReference type="SMART" id="SM00849">
    <property type="entry name" value="Lactamase_B"/>
    <property type="match status" value="1"/>
</dbReference>
<reference evidence="4" key="1">
    <citation type="submission" date="2022-09" db="EMBL/GenBank/DDBJ databases">
        <title>Complete Genomes of Fervidibacillus albus and Fervidibacillus halotolerans isolated from tidal flat sediments.</title>
        <authorList>
            <person name="Kwon K.K."/>
            <person name="Yang S.-H."/>
            <person name="Park M.J."/>
            <person name="Oh H.-M."/>
        </authorList>
    </citation>
    <scope>NUCLEOTIDE SEQUENCE</scope>
    <source>
        <strain evidence="4">MEBiC13594</strain>
    </source>
</reference>
<dbReference type="InterPro" id="IPR022877">
    <property type="entry name" value="UPF0173"/>
</dbReference>
<dbReference type="NCBIfam" id="NF001911">
    <property type="entry name" value="PRK00685.1"/>
    <property type="match status" value="1"/>
</dbReference>
<dbReference type="SUPFAM" id="SSF56281">
    <property type="entry name" value="Metallo-hydrolase/oxidoreductase"/>
    <property type="match status" value="1"/>
</dbReference>
<accession>A0A9E8LYC9</accession>
<proteinExistence type="inferred from homology"/>
<keyword evidence="1 2" id="KW-0378">Hydrolase</keyword>
<evidence type="ECO:0000256" key="2">
    <source>
        <dbReference type="HAMAP-Rule" id="MF_00457"/>
    </source>
</evidence>
<dbReference type="Pfam" id="PF12706">
    <property type="entry name" value="Lactamase_B_2"/>
    <property type="match status" value="1"/>
</dbReference>